<accession>A0A7D5K766</accession>
<dbReference type="OrthoDB" id="200459at2157"/>
<reference evidence="1 2" key="1">
    <citation type="submission" date="2020-07" db="EMBL/GenBank/DDBJ databases">
        <title>Gai3-2, isolated from salt lake.</title>
        <authorList>
            <person name="Cui H."/>
            <person name="Shi X."/>
        </authorList>
    </citation>
    <scope>NUCLEOTIDE SEQUENCE [LARGE SCALE GENOMIC DNA]</scope>
    <source>
        <strain evidence="1 2">Gai3-2</strain>
    </source>
</reference>
<dbReference type="CDD" id="cd22231">
    <property type="entry name" value="RHH_NikR_HicB-like"/>
    <property type="match status" value="1"/>
</dbReference>
<proteinExistence type="predicted"/>
<gene>
    <name evidence="1" type="ORF">HUG10_06405</name>
</gene>
<dbReference type="AlphaFoldDB" id="A0A7D5K766"/>
<keyword evidence="2" id="KW-1185">Reference proteome</keyword>
<evidence type="ECO:0000313" key="2">
    <source>
        <dbReference type="Proteomes" id="UP000509750"/>
    </source>
</evidence>
<dbReference type="GeneID" id="56028448"/>
<evidence type="ECO:0000313" key="1">
    <source>
        <dbReference type="EMBL" id="QLG27194.1"/>
    </source>
</evidence>
<protein>
    <submittedName>
        <fullName evidence="1">CopG family transcriptional regulator</fullName>
    </submittedName>
</protein>
<dbReference type="Proteomes" id="UP000509750">
    <property type="component" value="Chromosome"/>
</dbReference>
<dbReference type="RefSeq" id="WP_179168769.1">
    <property type="nucleotide sequence ID" value="NZ_CP058529.1"/>
</dbReference>
<sequence>MAKDTVRYPDAVVDEIDRLVEDGVFESKSEFYRFSAEYVLALVDDDWEPETFNYGELKDELDLKDEPVLLGADGGRDFLNAVITVRQHGLRNDFQAAERFIDENYDAADRPGMILEELLRTYRGSGDGSSPTGTSGGP</sequence>
<dbReference type="KEGG" id="halg:HUG10_06405"/>
<name>A0A7D5K766_9EURY</name>
<organism evidence="1 2">
    <name type="scientific">Halorarum halophilum</name>
    <dbReference type="NCBI Taxonomy" id="2743090"/>
    <lineage>
        <taxon>Archaea</taxon>
        <taxon>Methanobacteriati</taxon>
        <taxon>Methanobacteriota</taxon>
        <taxon>Stenosarchaea group</taxon>
        <taxon>Halobacteria</taxon>
        <taxon>Halobacteriales</taxon>
        <taxon>Haloferacaceae</taxon>
        <taxon>Halorarum</taxon>
    </lineage>
</organism>
<dbReference type="EMBL" id="CP058529">
    <property type="protein sequence ID" value="QLG27194.1"/>
    <property type="molecule type" value="Genomic_DNA"/>
</dbReference>